<dbReference type="EMBL" id="JAENHL010000008">
    <property type="protein sequence ID" value="MBK1870339.1"/>
    <property type="molecule type" value="Genomic_DNA"/>
</dbReference>
<name>A0ACC5RCG7_9HYPH</name>
<organism evidence="1 2">
    <name type="scientific">Taklimakanibacter albus</name>
    <dbReference type="NCBI Taxonomy" id="2800327"/>
    <lineage>
        <taxon>Bacteria</taxon>
        <taxon>Pseudomonadati</taxon>
        <taxon>Pseudomonadota</taxon>
        <taxon>Alphaproteobacteria</taxon>
        <taxon>Hyphomicrobiales</taxon>
        <taxon>Aestuariivirgaceae</taxon>
        <taxon>Taklimakanibacter</taxon>
    </lineage>
</organism>
<sequence length="369" mass="40855">MMAITRRTAIQLISGTIISAPFVKRARAEEGKVHVYNWVDYIGETTLEDFKKATGIEVVYDTYDSAETVEAKVMAGSTGYDVIDIASVNLPRFIPGGAFEKLDKSKLPNIVNMDPKIMAVLADRDPGNEYAVPYMWGTVGTTYNVDLVKERLPGADLKSLDTLFKPENISKLADCGINMLESPGDIVPMVLKYLGRDPDSEKQEDYDAVVEAFKPIRQYIKTFDSANYLNALPNKELCVSGTWSGDYATAATRAKEAGVEIKLQYEVPSSGSPAWFDVFVIPADAPNKEAAYKFVNYLMDPEVIAKCTNFTNYANANVAAKPFIDKGVLEDPAVYPSDDIMKTLFVPKMLSQQGERLRTRAWNRIKSGS</sequence>
<dbReference type="Proteomes" id="UP000616151">
    <property type="component" value="Unassembled WGS sequence"/>
</dbReference>
<protein>
    <submittedName>
        <fullName evidence="1">Polyamine ABC transporter substrate-binding protein</fullName>
    </submittedName>
</protein>
<evidence type="ECO:0000313" key="2">
    <source>
        <dbReference type="Proteomes" id="UP000616151"/>
    </source>
</evidence>
<accession>A0ACC5RCG7</accession>
<comment type="caution">
    <text evidence="1">The sequence shown here is derived from an EMBL/GenBank/DDBJ whole genome shotgun (WGS) entry which is preliminary data.</text>
</comment>
<evidence type="ECO:0000313" key="1">
    <source>
        <dbReference type="EMBL" id="MBK1870339.1"/>
    </source>
</evidence>
<proteinExistence type="predicted"/>
<reference evidence="1" key="1">
    <citation type="submission" date="2021-01" db="EMBL/GenBank/DDBJ databases">
        <authorList>
            <person name="Sun Q."/>
        </authorList>
    </citation>
    <scope>NUCLEOTIDE SEQUENCE</scope>
    <source>
        <strain evidence="1">YIM B02566</strain>
    </source>
</reference>
<keyword evidence="2" id="KW-1185">Reference proteome</keyword>
<gene>
    <name evidence="1" type="ORF">JHL16_28505</name>
</gene>